<proteinExistence type="predicted"/>
<reference evidence="2" key="1">
    <citation type="submission" date="2020-06" db="EMBL/GenBank/DDBJ databases">
        <title>Lateral gene transfer of anion-conducting channel rhodopsins between green algae and giant viruses.</title>
        <authorList>
            <person name="Rozenberg A."/>
            <person name="Oppermann J."/>
            <person name="Wietek J."/>
            <person name="Fernandez Lahore R.G."/>
            <person name="Sandaa R.-A."/>
            <person name="Bratbak G."/>
            <person name="Hegemann P."/>
            <person name="Beja O."/>
        </authorList>
    </citation>
    <scope>NUCLEOTIDE SEQUENCE</scope>
    <source>
        <strain evidence="2">01B</strain>
    </source>
</reference>
<evidence type="ECO:0000256" key="1">
    <source>
        <dbReference type="SAM" id="Coils"/>
    </source>
</evidence>
<keyword evidence="3" id="KW-1185">Reference proteome</keyword>
<feature type="coiled-coil region" evidence="1">
    <location>
        <begin position="112"/>
        <end position="160"/>
    </location>
</feature>
<feature type="coiled-coil region" evidence="1">
    <location>
        <begin position="40"/>
        <end position="85"/>
    </location>
</feature>
<sequence length="996" mass="111077">MITPLIFSLLAFFIVTTTAVVVIKNKSKVNKIDKTFNVTKLKLENDKYENEKKLQNLVNEVNLNNKRLENNQNVTKQQMEFANTKTNKKVQNLDNRFNSYKNITTANFIGMNNRVTSENEALQQKIKKNKDEVKNNKRLIEASKQNLEQQLQDQKQIHNQFVDVTYTDQMNSFLKVNEAQNSNHIQLLDKLGTAIFNSNSLSNQAISGLHTYITEKDSNVQNSLDNFFNHADFVTSNYTKPNDNNLFRDWFDDYYNVKSYQNFQTMDKLLTLADKDMNTMKTVESNIKILQSVNDTHGGLLDSSCNLYKNDLHSFIQTNYNFNMSNLENIQSNAATISNVNLRITGLSNMLSNIGIFDVTTNGDGITLQKLSEDILENNRRVKLNSDLIAKKMLTSDFNYNLGMQMSNHYLNITSNLDSNLLAERLNETDLNVNDLNVNELNAGVIDATTLNVNGSDITSTIRSGENYLSNLDHVFGLGNVTGINTVGTHGKYSKISADNAYFPTPLLSFKLVDEKLHNDARSLNLYVNSNDDASDRVDLKSGADLSLSRRNHINNNTKKVGGRIFVDSFDDIVLNQYISDDMPFKSNTKDTETKLYKSQVDDAGKEITLGSRFAAIETSIATINTANENNGITKSQLYKIANGVDNSTVVDYTDQAGRYSDVLRDSFRIDNLYTGIPNEKCTMNDGNPSTNKRCQTIDTRLSVLESVQTNTVEQNVDTLLKNYSGDFGNINKELNILNHTVSIPNLSVNSATITGKVNVGEDASIELSQIEDLRFKKPDDSAIGYKLTPFKDFFVEKGASNYVTSVQGTDDGISFTFGDLSTESVAFPTPASLSVEAGDIKNVVKLSGNQKSHVIPAITLGENDYDAYQFNIHNNNNGGTLPEDNTIVVPKKYVHSVVDGTDGALTFNSVNPENKSIESKTISSGIRTKGEILDKLSDDDNTNKVPNFNNGIKFGTNGCLKMTTNDTLQVCDTNCTNCVDVWDKRQAPEPTFPSS</sequence>
<dbReference type="EMBL" id="MT663534">
    <property type="protein sequence ID" value="QOI90260.1"/>
    <property type="molecule type" value="Genomic_DNA"/>
</dbReference>
<gene>
    <name evidence="2" type="ORF">HWQ62_00123</name>
</gene>
<evidence type="ECO:0000313" key="2">
    <source>
        <dbReference type="EMBL" id="QOI90260.1"/>
    </source>
</evidence>
<organism evidence="2 3">
    <name type="scientific">Pyramimonas orientalis virus 01B</name>
    <dbReference type="NCBI Taxonomy" id="3134525"/>
    <lineage>
        <taxon>Viruses</taxon>
        <taxon>Varidnaviria</taxon>
        <taxon>Bamfordvirae</taxon>
        <taxon>Nucleocytoviricota</taxon>
        <taxon>Megaviricetes</taxon>
        <taxon>Imitervirales</taxon>
        <taxon>Allomimiviridae</taxon>
        <taxon>Heliosvirus</taxon>
        <taxon>Heliosvirus raunefjordenense</taxon>
    </lineage>
</organism>
<evidence type="ECO:0000313" key="3">
    <source>
        <dbReference type="Proteomes" id="UP001162120"/>
    </source>
</evidence>
<dbReference type="Proteomes" id="UP001162120">
    <property type="component" value="Segment"/>
</dbReference>
<accession>A0A7L9AYI2</accession>
<keyword evidence="1" id="KW-0175">Coiled coil</keyword>
<protein>
    <submittedName>
        <fullName evidence="2">Uncharacterized protein</fullName>
    </submittedName>
</protein>
<name>A0A7L9AYI2_9VIRU</name>